<evidence type="ECO:0000256" key="6">
    <source>
        <dbReference type="ARBA" id="ARBA00022840"/>
    </source>
</evidence>
<evidence type="ECO:0000313" key="10">
    <source>
        <dbReference type="EnsemblPlants" id="MELO3C032565.2.1"/>
    </source>
</evidence>
<organism evidence="10">
    <name type="scientific">Cucumis melo</name>
    <name type="common">Muskmelon</name>
    <dbReference type="NCBI Taxonomy" id="3656"/>
    <lineage>
        <taxon>Eukaryota</taxon>
        <taxon>Viridiplantae</taxon>
        <taxon>Streptophyta</taxon>
        <taxon>Embryophyta</taxon>
        <taxon>Tracheophyta</taxon>
        <taxon>Spermatophyta</taxon>
        <taxon>Magnoliopsida</taxon>
        <taxon>eudicotyledons</taxon>
        <taxon>Gunneridae</taxon>
        <taxon>Pentapetalae</taxon>
        <taxon>rosids</taxon>
        <taxon>fabids</taxon>
        <taxon>Cucurbitales</taxon>
        <taxon>Cucurbitaceae</taxon>
        <taxon>Benincaseae</taxon>
        <taxon>Cucumis</taxon>
    </lineage>
</organism>
<dbReference type="EC" id="2.7.11.1" evidence="1"/>
<keyword evidence="6" id="KW-0067">ATP-binding</keyword>
<dbReference type="InterPro" id="IPR051420">
    <property type="entry name" value="Ser_Thr_Kinases_DiverseReg"/>
</dbReference>
<accession>A0A9I9EE62</accession>
<dbReference type="GO" id="GO:0005524">
    <property type="term" value="F:ATP binding"/>
    <property type="evidence" value="ECO:0007669"/>
    <property type="project" value="UniProtKB-KW"/>
</dbReference>
<dbReference type="PANTHER" id="PTHR48005:SF95">
    <property type="entry name" value="PROTEIN KINASE DOMAIN-CONTAINING PROTEIN"/>
    <property type="match status" value="1"/>
</dbReference>
<evidence type="ECO:0000259" key="9">
    <source>
        <dbReference type="PROSITE" id="PS50011"/>
    </source>
</evidence>
<evidence type="ECO:0000256" key="4">
    <source>
        <dbReference type="ARBA" id="ARBA00022741"/>
    </source>
</evidence>
<keyword evidence="4" id="KW-0547">Nucleotide-binding</keyword>
<name>A0A9I9EE62_CUCME</name>
<evidence type="ECO:0000256" key="7">
    <source>
        <dbReference type="ARBA" id="ARBA00047899"/>
    </source>
</evidence>
<dbReference type="SUPFAM" id="SSF56112">
    <property type="entry name" value="Protein kinase-like (PK-like)"/>
    <property type="match status" value="1"/>
</dbReference>
<reference evidence="10" key="1">
    <citation type="submission" date="2023-03" db="UniProtKB">
        <authorList>
            <consortium name="EnsemblPlants"/>
        </authorList>
    </citation>
    <scope>IDENTIFICATION</scope>
</reference>
<dbReference type="Gene3D" id="1.10.510.10">
    <property type="entry name" value="Transferase(Phosphotransferase) domain 1"/>
    <property type="match status" value="1"/>
</dbReference>
<feature type="domain" description="Protein kinase" evidence="9">
    <location>
        <begin position="1"/>
        <end position="293"/>
    </location>
</feature>
<dbReference type="InterPro" id="IPR011009">
    <property type="entry name" value="Kinase-like_dom_sf"/>
</dbReference>
<dbReference type="InterPro" id="IPR000719">
    <property type="entry name" value="Prot_kinase_dom"/>
</dbReference>
<dbReference type="EnsemblPlants" id="MELO3C032565.2.1">
    <property type="protein sequence ID" value="MELO3C032565.2.1"/>
    <property type="gene ID" value="MELO3C032565.2"/>
</dbReference>
<comment type="catalytic activity">
    <reaction evidence="8">
        <text>L-seryl-[protein] + ATP = O-phospho-L-seryl-[protein] + ADP + H(+)</text>
        <dbReference type="Rhea" id="RHEA:17989"/>
        <dbReference type="Rhea" id="RHEA-COMP:9863"/>
        <dbReference type="Rhea" id="RHEA-COMP:11604"/>
        <dbReference type="ChEBI" id="CHEBI:15378"/>
        <dbReference type="ChEBI" id="CHEBI:29999"/>
        <dbReference type="ChEBI" id="CHEBI:30616"/>
        <dbReference type="ChEBI" id="CHEBI:83421"/>
        <dbReference type="ChEBI" id="CHEBI:456216"/>
        <dbReference type="EC" id="2.7.11.1"/>
    </reaction>
</comment>
<sequence>MNPNQYLTQSRRLSFSSLMRSQSIGSSSSSSMRSQLIGSLSSSSMRLRSIESSSSLMRLKSIGSSPSMYYSRYVGLVSPSSIKLSVLHLQSFNVDFGSYWSSLKDLTIHEYTLLRGTIIVIAVILTPTHLALVMEYASGGKLFVFCIMHDCVPAIVHYDVTTKNALLDVDFEAHVVDFGAARFLKFDALHSADVAGTHGYMAPGDLSHQEETSTSQHNILTMVSCDTRGADVVVLVDVVILVRLFRLQRYDTDRKARDEWLDVPRRFQEVEDNNWCETLSLELSKSVVVFGGE</sequence>
<evidence type="ECO:0000256" key="5">
    <source>
        <dbReference type="ARBA" id="ARBA00022777"/>
    </source>
</evidence>
<dbReference type="PROSITE" id="PS50011">
    <property type="entry name" value="PROTEIN_KINASE_DOM"/>
    <property type="match status" value="1"/>
</dbReference>
<evidence type="ECO:0000256" key="1">
    <source>
        <dbReference type="ARBA" id="ARBA00012513"/>
    </source>
</evidence>
<comment type="catalytic activity">
    <reaction evidence="7">
        <text>L-threonyl-[protein] + ATP = O-phospho-L-threonyl-[protein] + ADP + H(+)</text>
        <dbReference type="Rhea" id="RHEA:46608"/>
        <dbReference type="Rhea" id="RHEA-COMP:11060"/>
        <dbReference type="Rhea" id="RHEA-COMP:11605"/>
        <dbReference type="ChEBI" id="CHEBI:15378"/>
        <dbReference type="ChEBI" id="CHEBI:30013"/>
        <dbReference type="ChEBI" id="CHEBI:30616"/>
        <dbReference type="ChEBI" id="CHEBI:61977"/>
        <dbReference type="ChEBI" id="CHEBI:456216"/>
        <dbReference type="EC" id="2.7.11.1"/>
    </reaction>
</comment>
<dbReference type="GO" id="GO:0004674">
    <property type="term" value="F:protein serine/threonine kinase activity"/>
    <property type="evidence" value="ECO:0007669"/>
    <property type="project" value="UniProtKB-KW"/>
</dbReference>
<keyword evidence="2" id="KW-0723">Serine/threonine-protein kinase</keyword>
<dbReference type="AlphaFoldDB" id="A0A9I9EE62"/>
<dbReference type="PANTHER" id="PTHR48005">
    <property type="entry name" value="LEUCINE RICH REPEAT KINASE 2"/>
    <property type="match status" value="1"/>
</dbReference>
<evidence type="ECO:0000256" key="3">
    <source>
        <dbReference type="ARBA" id="ARBA00022679"/>
    </source>
</evidence>
<proteinExistence type="predicted"/>
<dbReference type="Gramene" id="MELO3C032565.2.1">
    <property type="protein sequence ID" value="MELO3C032565.2.1"/>
    <property type="gene ID" value="MELO3C032565.2"/>
</dbReference>
<evidence type="ECO:0000256" key="8">
    <source>
        <dbReference type="ARBA" id="ARBA00048679"/>
    </source>
</evidence>
<evidence type="ECO:0000256" key="2">
    <source>
        <dbReference type="ARBA" id="ARBA00022527"/>
    </source>
</evidence>
<keyword evidence="5" id="KW-0418">Kinase</keyword>
<keyword evidence="3" id="KW-0808">Transferase</keyword>
<protein>
    <recommendedName>
        <fullName evidence="1">non-specific serine/threonine protein kinase</fullName>
        <ecNumber evidence="1">2.7.11.1</ecNumber>
    </recommendedName>
</protein>